<dbReference type="EC" id="2.3.1.-" evidence="9"/>
<feature type="transmembrane region" description="Helical" evidence="7">
    <location>
        <begin position="323"/>
        <end position="344"/>
    </location>
</feature>
<keyword evidence="9" id="KW-0808">Transferase</keyword>
<name>A0ABD5BAZ0_ELIMR</name>
<keyword evidence="5 7" id="KW-1133">Transmembrane helix</keyword>
<feature type="transmembrane region" description="Helical" evidence="7">
    <location>
        <begin position="21"/>
        <end position="41"/>
    </location>
</feature>
<dbReference type="Pfam" id="PF01757">
    <property type="entry name" value="Acyl_transf_3"/>
    <property type="match status" value="1"/>
</dbReference>
<feature type="transmembrane region" description="Helical" evidence="7">
    <location>
        <begin position="196"/>
        <end position="219"/>
    </location>
</feature>
<dbReference type="Proteomes" id="UP001239265">
    <property type="component" value="Unassembled WGS sequence"/>
</dbReference>
<dbReference type="GO" id="GO:0016746">
    <property type="term" value="F:acyltransferase activity"/>
    <property type="evidence" value="ECO:0007669"/>
    <property type="project" value="UniProtKB-KW"/>
</dbReference>
<evidence type="ECO:0000259" key="8">
    <source>
        <dbReference type="Pfam" id="PF01757"/>
    </source>
</evidence>
<evidence type="ECO:0000256" key="3">
    <source>
        <dbReference type="ARBA" id="ARBA00022475"/>
    </source>
</evidence>
<evidence type="ECO:0000313" key="9">
    <source>
        <dbReference type="EMBL" id="MDQ8750855.1"/>
    </source>
</evidence>
<organism evidence="9 10">
    <name type="scientific">Elizabethkingia miricola</name>
    <name type="common">Chryseobacterium miricola</name>
    <dbReference type="NCBI Taxonomy" id="172045"/>
    <lineage>
        <taxon>Bacteria</taxon>
        <taxon>Pseudomonadati</taxon>
        <taxon>Bacteroidota</taxon>
        <taxon>Flavobacteriia</taxon>
        <taxon>Flavobacteriales</taxon>
        <taxon>Weeksellaceae</taxon>
        <taxon>Elizabethkingia</taxon>
    </lineage>
</organism>
<evidence type="ECO:0000256" key="5">
    <source>
        <dbReference type="ARBA" id="ARBA00022989"/>
    </source>
</evidence>
<feature type="transmembrane region" description="Helical" evidence="7">
    <location>
        <begin position="254"/>
        <end position="275"/>
    </location>
</feature>
<comment type="caution">
    <text evidence="9">The sequence shown here is derived from an EMBL/GenBank/DDBJ whole genome shotgun (WGS) entry which is preliminary data.</text>
</comment>
<feature type="transmembrane region" description="Helical" evidence="7">
    <location>
        <begin position="61"/>
        <end position="81"/>
    </location>
</feature>
<dbReference type="EMBL" id="JAUCQJ010000006">
    <property type="protein sequence ID" value="MDQ8750855.1"/>
    <property type="molecule type" value="Genomic_DNA"/>
</dbReference>
<reference evidence="9 10" key="1">
    <citation type="submission" date="2023-06" db="EMBL/GenBank/DDBJ databases">
        <title>Nosocomial Elizabethkingia miricola genome.</title>
        <authorList>
            <person name="Morgado S."/>
            <person name="Fonseca E."/>
            <person name="Freitas F."/>
            <person name="Vicente A.C."/>
        </authorList>
    </citation>
    <scope>NUCLEOTIDE SEQUENCE [LARGE SCALE GENOMIC DNA]</scope>
    <source>
        <strain evidence="9 10">EM15</strain>
    </source>
</reference>
<keyword evidence="4 7" id="KW-0812">Transmembrane</keyword>
<keyword evidence="3" id="KW-1003">Cell membrane</keyword>
<feature type="transmembrane region" description="Helical" evidence="7">
    <location>
        <begin position="169"/>
        <end position="190"/>
    </location>
</feature>
<proteinExistence type="inferred from homology"/>
<sequence>MKHINSIKNKEQLKAIDVLRFPLIVLVIFIHSAAPEIQKVHLGADSKSLYILFSEMISHNLGRIAVPCFFLFSGYFFFLSLSDFSRNNYLNQLKKRVRTLVIPYFLWNTLFIVIILIKNYLFHKIGLSYDEFWIYLNSTSCYEWFWGGPINFPLWYMRDLICMTILAPLFYYLFYYLKTIGLFILVLIYLSCYELGFSGFSMTAIFFFGAGAFFGIYKYNIVDLSQKNGKIIMFFALILFGYIITYNGEDLYEIWIRIFVIFGVSSALFCGYLILKKSFLKSIFTRLAPTVFFIYVIHELYLMNWINGFFIRMMWKSSDKSILISYFIIPIVCLMLSLLLYIIIKRLFPAFLQWSTGNRVINKPIMKTL</sequence>
<feature type="transmembrane region" description="Helical" evidence="7">
    <location>
        <begin position="231"/>
        <end position="248"/>
    </location>
</feature>
<evidence type="ECO:0000256" key="7">
    <source>
        <dbReference type="SAM" id="Phobius"/>
    </source>
</evidence>
<comment type="similarity">
    <text evidence="2">Belongs to the acyltransferase 3 family.</text>
</comment>
<evidence type="ECO:0000313" key="10">
    <source>
        <dbReference type="Proteomes" id="UP001239265"/>
    </source>
</evidence>
<keyword evidence="6 7" id="KW-0472">Membrane</keyword>
<evidence type="ECO:0000256" key="1">
    <source>
        <dbReference type="ARBA" id="ARBA00004651"/>
    </source>
</evidence>
<feature type="transmembrane region" description="Helical" evidence="7">
    <location>
        <begin position="101"/>
        <end position="121"/>
    </location>
</feature>
<accession>A0ABD5BAZ0</accession>
<evidence type="ECO:0000256" key="4">
    <source>
        <dbReference type="ARBA" id="ARBA00022692"/>
    </source>
</evidence>
<dbReference type="InterPro" id="IPR002656">
    <property type="entry name" value="Acyl_transf_3_dom"/>
</dbReference>
<dbReference type="RefSeq" id="WP_078795758.1">
    <property type="nucleotide sequence ID" value="NZ_CP040516.1"/>
</dbReference>
<keyword evidence="9" id="KW-0012">Acyltransferase</keyword>
<evidence type="ECO:0000256" key="6">
    <source>
        <dbReference type="ARBA" id="ARBA00023136"/>
    </source>
</evidence>
<feature type="transmembrane region" description="Helical" evidence="7">
    <location>
        <begin position="287"/>
        <end position="311"/>
    </location>
</feature>
<gene>
    <name evidence="9" type="ORF">QT385_19505</name>
</gene>
<protein>
    <submittedName>
        <fullName evidence="9">Acyltransferase</fullName>
        <ecNumber evidence="9">2.3.1.-</ecNumber>
    </submittedName>
</protein>
<feature type="domain" description="Acyltransferase 3" evidence="8">
    <location>
        <begin position="14"/>
        <end position="341"/>
    </location>
</feature>
<dbReference type="PANTHER" id="PTHR40074">
    <property type="entry name" value="O-ACETYLTRANSFERASE WECH"/>
    <property type="match status" value="1"/>
</dbReference>
<comment type="subcellular location">
    <subcellularLocation>
        <location evidence="1">Cell membrane</location>
        <topology evidence="1">Multi-pass membrane protein</topology>
    </subcellularLocation>
</comment>
<dbReference type="PANTHER" id="PTHR40074:SF2">
    <property type="entry name" value="O-ACETYLTRANSFERASE WECH"/>
    <property type="match status" value="1"/>
</dbReference>
<dbReference type="AlphaFoldDB" id="A0ABD5BAZ0"/>
<feature type="transmembrane region" description="Helical" evidence="7">
    <location>
        <begin position="133"/>
        <end position="157"/>
    </location>
</feature>
<dbReference type="GO" id="GO:0005886">
    <property type="term" value="C:plasma membrane"/>
    <property type="evidence" value="ECO:0007669"/>
    <property type="project" value="UniProtKB-SubCell"/>
</dbReference>
<evidence type="ECO:0000256" key="2">
    <source>
        <dbReference type="ARBA" id="ARBA00007400"/>
    </source>
</evidence>